<evidence type="ECO:0000256" key="1">
    <source>
        <dbReference type="SAM" id="Phobius"/>
    </source>
</evidence>
<keyword evidence="3" id="KW-1185">Reference proteome</keyword>
<keyword evidence="1" id="KW-1133">Transmembrane helix</keyword>
<dbReference type="AlphaFoldDB" id="A0A1V6UVL7"/>
<feature type="transmembrane region" description="Helical" evidence="1">
    <location>
        <begin position="272"/>
        <end position="293"/>
    </location>
</feature>
<organism evidence="2 3">
    <name type="scientific">Penicillium coprophilum</name>
    <dbReference type="NCBI Taxonomy" id="36646"/>
    <lineage>
        <taxon>Eukaryota</taxon>
        <taxon>Fungi</taxon>
        <taxon>Dikarya</taxon>
        <taxon>Ascomycota</taxon>
        <taxon>Pezizomycotina</taxon>
        <taxon>Eurotiomycetes</taxon>
        <taxon>Eurotiomycetidae</taxon>
        <taxon>Eurotiales</taxon>
        <taxon>Aspergillaceae</taxon>
        <taxon>Penicillium</taxon>
    </lineage>
</organism>
<dbReference type="Proteomes" id="UP000191500">
    <property type="component" value="Unassembled WGS sequence"/>
</dbReference>
<evidence type="ECO:0000313" key="3">
    <source>
        <dbReference type="Proteomes" id="UP000191500"/>
    </source>
</evidence>
<dbReference type="GO" id="GO:0051285">
    <property type="term" value="C:cell cortex of cell tip"/>
    <property type="evidence" value="ECO:0007669"/>
    <property type="project" value="TreeGrafter"/>
</dbReference>
<keyword evidence="1" id="KW-0812">Transmembrane</keyword>
<sequence>MYIANIPQNIISILQNTVPPPFLTAHVWNEAIVRNLKTDRSDHPNFQHEEENHTNAYTRHAIMSEFRGLFQTVTVFIAFILSILCLFAGTQRNLLNSVDILTLYTPADTTGSGANDFYSIHIMSYCQGTLGTTDPNGGVTRNLTECSNRTVLSSFDPTKAWPKEIAGQELGWPRVISDDFHALRLTSRVMAVLYCMGVGAMGATILVRVWTTLAPRPGQGPCEFWLFMLGSFSISIASIIATVIAFEFVALINAHGKGWNVSAHYGEKFLGMTWAAVGLLLAGSIACFANVFVPKRAASASVEKDIEG</sequence>
<dbReference type="PANTHER" id="PTHR28019:SF7">
    <property type="entry name" value="SUR7 PROTEIN"/>
    <property type="match status" value="1"/>
</dbReference>
<comment type="caution">
    <text evidence="2">The sequence shown here is derived from an EMBL/GenBank/DDBJ whole genome shotgun (WGS) entry which is preliminary data.</text>
</comment>
<dbReference type="InterPro" id="IPR009571">
    <property type="entry name" value="SUR7/Rim9-like_fungi"/>
</dbReference>
<dbReference type="GO" id="GO:0031505">
    <property type="term" value="P:fungal-type cell wall organization"/>
    <property type="evidence" value="ECO:0007669"/>
    <property type="project" value="TreeGrafter"/>
</dbReference>
<reference evidence="3" key="1">
    <citation type="journal article" date="2017" name="Nat. Microbiol.">
        <title>Global analysis of biosynthetic gene clusters reveals vast potential of secondary metabolite production in Penicillium species.</title>
        <authorList>
            <person name="Nielsen J.C."/>
            <person name="Grijseels S."/>
            <person name="Prigent S."/>
            <person name="Ji B."/>
            <person name="Dainat J."/>
            <person name="Nielsen K.F."/>
            <person name="Frisvad J.C."/>
            <person name="Workman M."/>
            <person name="Nielsen J."/>
        </authorList>
    </citation>
    <scope>NUCLEOTIDE SEQUENCE [LARGE SCALE GENOMIC DNA]</scope>
    <source>
        <strain evidence="3">IBT 31321</strain>
    </source>
</reference>
<gene>
    <name evidence="2" type="ORF">PENCOP_c004G06166</name>
</gene>
<feature type="transmembrane region" description="Helical" evidence="1">
    <location>
        <begin position="69"/>
        <end position="89"/>
    </location>
</feature>
<dbReference type="GO" id="GO:0005886">
    <property type="term" value="C:plasma membrane"/>
    <property type="evidence" value="ECO:0007669"/>
    <property type="project" value="InterPro"/>
</dbReference>
<feature type="transmembrane region" description="Helical" evidence="1">
    <location>
        <begin position="225"/>
        <end position="252"/>
    </location>
</feature>
<dbReference type="EMBL" id="MDDG01000004">
    <property type="protein sequence ID" value="OQE42436.1"/>
    <property type="molecule type" value="Genomic_DNA"/>
</dbReference>
<dbReference type="PANTHER" id="PTHR28019">
    <property type="entry name" value="CELL MEMBRANE PROTEIN YLR413W-RELATED"/>
    <property type="match status" value="1"/>
</dbReference>
<dbReference type="Pfam" id="PF06687">
    <property type="entry name" value="SUR7"/>
    <property type="match status" value="1"/>
</dbReference>
<evidence type="ECO:0000313" key="2">
    <source>
        <dbReference type="EMBL" id="OQE42436.1"/>
    </source>
</evidence>
<name>A0A1V6UVL7_9EURO</name>
<feature type="transmembrane region" description="Helical" evidence="1">
    <location>
        <begin position="191"/>
        <end position="213"/>
    </location>
</feature>
<keyword evidence="1" id="KW-0472">Membrane</keyword>
<evidence type="ECO:0008006" key="4">
    <source>
        <dbReference type="Google" id="ProtNLM"/>
    </source>
</evidence>
<protein>
    <recommendedName>
        <fullName evidence="4">Actin cortical patch SUR7/pH-response regulator PalI</fullName>
    </recommendedName>
</protein>
<accession>A0A1V6UVL7</accession>
<proteinExistence type="predicted"/>
<dbReference type="InterPro" id="IPR052413">
    <property type="entry name" value="SUR7_domain"/>
</dbReference>